<proteinExistence type="predicted"/>
<reference evidence="1 2" key="1">
    <citation type="submission" date="2017-05" db="EMBL/GenBank/DDBJ databases">
        <title>Butyricicoccus porcorum sp. nov. a butyrate-producing bacterium from the swine intestinal tract.</title>
        <authorList>
            <person name="Trachsel J."/>
            <person name="Humphrey S."/>
            <person name="Allen H.K."/>
        </authorList>
    </citation>
    <scope>NUCLEOTIDE SEQUENCE [LARGE SCALE GENOMIC DNA]</scope>
    <source>
        <strain evidence="1">BB10</strain>
    </source>
</reference>
<gene>
    <name evidence="1" type="ORF">CBW42_01310</name>
</gene>
<protein>
    <submittedName>
        <fullName evidence="1">Uncharacterized protein</fullName>
    </submittedName>
</protein>
<sequence length="211" mass="23886">MTAKTIITSADSLYAGELHRSSENFSLEAYGRYADLFFRAYYDYGTAAQREAEDVMFDIWIDEPMRRDPVYLRDIRSGHAAPGMRCDRLYLANPRGAQKDFTVVVESAVRVDSQATTLSDHKHRSSDNFSVDGLPEGEISFHLFYHYGTPIQARASGISFAVRQNRLMHHPPVIWEQVTDGACVRSYGYERLYIADPQGASEPFTVIITEA</sequence>
<evidence type="ECO:0000313" key="1">
    <source>
        <dbReference type="EMBL" id="OUM21885.1"/>
    </source>
</evidence>
<comment type="caution">
    <text evidence="1">The sequence shown here is derived from an EMBL/GenBank/DDBJ whole genome shotgun (WGS) entry which is preliminary data.</text>
</comment>
<keyword evidence="2" id="KW-1185">Reference proteome</keyword>
<accession>A0A252F7Y4</accession>
<evidence type="ECO:0000313" key="2">
    <source>
        <dbReference type="Proteomes" id="UP000194903"/>
    </source>
</evidence>
<dbReference type="EMBL" id="NHOC01000001">
    <property type="protein sequence ID" value="OUM21885.1"/>
    <property type="molecule type" value="Genomic_DNA"/>
</dbReference>
<organism evidence="1 2">
    <name type="scientific">Butyricicoccus porcorum</name>
    <dbReference type="NCBI Taxonomy" id="1945634"/>
    <lineage>
        <taxon>Bacteria</taxon>
        <taxon>Bacillati</taxon>
        <taxon>Bacillota</taxon>
        <taxon>Clostridia</taxon>
        <taxon>Eubacteriales</taxon>
        <taxon>Butyricicoccaceae</taxon>
        <taxon>Butyricicoccus</taxon>
    </lineage>
</organism>
<dbReference type="RefSeq" id="WP_087016961.1">
    <property type="nucleotide sequence ID" value="NZ_CP178353.1"/>
</dbReference>
<dbReference type="Proteomes" id="UP000194903">
    <property type="component" value="Unassembled WGS sequence"/>
</dbReference>
<dbReference type="AlphaFoldDB" id="A0A252F7Y4"/>
<name>A0A252F7Y4_9FIRM</name>
<dbReference type="OrthoDB" id="2054760at2"/>